<dbReference type="InterPro" id="IPR026377">
    <property type="entry name" value="Cell_surface_SprA"/>
</dbReference>
<feature type="region of interest" description="Disordered" evidence="1">
    <location>
        <begin position="1899"/>
        <end position="1921"/>
    </location>
</feature>
<dbReference type="Pfam" id="PF14349">
    <property type="entry name" value="SprA_N"/>
    <property type="match status" value="2"/>
</dbReference>
<sequence>MKAGAKTLLKPTFKLLFLSVIFFGATQMVLAQDEGQDNEAQKADSVKTGVSLGRLKLENPKSIVSKYTYDPTLDRYIYSESVGDYDISYPIILTPDQYMEMVRKEGMKDYFKEKIDAYSGKKEGSEQARKNLLPNFYVNNNFFGTIFGGNTIEVIPQGSVAMDLGVIWTKNDNPALSPRNRTNTSFDFDQHISLSMLGKVGERLQVTANYDTEATFDFQNLIKLDYTPNEDDIIQKIEVGNISMPLNSSLITGAQSLFGVKTQLQFGKTTVTAVFSDQKSQNNTVVAQGGGTINDFALSALDYDEDKHFFLSQFFRDNYDSALENYPYIRSQVQITRLEVWVTNRGQQTLNVRNVVAIQDLGEAVRPQTRIGRLNGAPPGFFNPASSGVVPRNSANNYDPALIGKGGALTPQIRDIATVEAGFNVPGYTVNQGFDYAILENARKLEEGRDFQYNSQLGYFSLNQRLSNDEILAVAFQYTYNGEVYQVGEFANGGLDATSVGGSAPSPIINNNTLILKLLKSNITNVQDPIWDLMMKNIYSTGAFQLSQEDFKLNILYSDPTPRNYITPVDDTGWPDQPKPLQDRILLDVFNLDRLNMYNDVQKGGDGFFDFVPGITVDTQSGRIIFTKVEPFGHYLFDLLGGGDYDMDDDQGYNANQQKYVFRNMYVETKSAALQDAEKNKFQIKGRYKSEGSNGIPIGAFNVPRGSVRVTSGGRQLQEGIDYTVNYQAGTVQILDPSLEASNAPINISVENNAIFGQQTRRFTGFNVDHQFNKNFVLGGTFLNLNERPLTQKSNYGSEPVNNSIFGMNGVYSTELPFLTRLANKLPNIDTDVPSNLSLRGEVAFLNPNSPKSANFDGVTTTYLDDFEGSQSLIDIRSSLGWSMASPPVEFIQGKQDLETGYQRAKMAWYTIDPIFYTNQRPSGITDNDISTNETRRIYIDEIFPQVDIAQGQTTVQNTLDLAYYPNDKGPYNNNPSFDAEQPQDKWAGIMRSMSSTDFEQSNVEFVQFWVLDPYVDGEATGPGELVFNLGNISEDILKDGRKQYENGLPGLGSQELVTPTVWGQVPATQSLVYAFDANETNRGLQDVGYDGLDDIAEGTIYTNNPGDDPALDNYQYYLNREGSILDRYLDFNNPQGNSPVQVTNTNRGSTTIPDVEDVDRDLTMNTVNSYYEYRIPIKPNTTINDKFVTDISNGDTPSLPNGQTLKRRWIQYKIPLSEFTNAIGGISDFRSISFMRMYLTGFTNNVVLRFATLDLVRGDWRTYTKSLQPDVDNNPADDGTLVDVNAVNVEENSSRLPIPYVMPPGVEREQLNNNNTIIRQNEQSLSFKVENLEPEDSRGVFKNVNIDIRQYKYLRMFMHAEKVADGDYSNDETPLVGFMRFGTDFSENFYQVELPLQFTPYGSTSPDVIWPEVNEMNIALEDLNKVKSKGIVDQSLDHIQYYEVVNGEVNPVDEFAPRTPGRPRIGIRGNPSLGSLRSVMLGIKNDDNLPARGEVWFDELRMAELDNNGGWASIVALDANMADFANITATGSRSTPGFGSVDQTPNERSREDATTYDLVTNVNVGQLLPKKWGVQLPVNYGIGEQLITPEYDPVYDDLKLNDLVEAANTPEEAGQLREQAQDYTKRTSINLIGVRKNRTEEAEQHPYDIENFTFNYSYNKTYHRDFEIASLRDQKVVAGMVYNYAFNPSTLEPFAKKDSVFTGSYWKWLKDFNFNWLPTSLSVNSNYNRAFNQQRFRDVVEPGVDALSLPLLQQRNYLFNWQYSLNYSISKSLRLVLTGANNRIIRNYYSDPGNPDSDIDESLNLWDGFWDTGEPNRQSQQLQLNYEIPLNKIPALDFINAQYSYTSNFEWQRGGDAIQEVAGENINTVQNANTHNITVELGMQRFYDYIGLKKRSGKTLANQSPTKNSSSGQESNQDNKKTSTLFNVAVDVLTMLKRFNINYNESNGKVLPGYIRSVGFIGTAKPSLGFVFGSQADVRFEAARKGWLTTFTDFNQQYIETTNKQLNVTATAQPIRDLTIDLVADRNYASNYQENFKVEEVATDQYEYQNLLGNQYGNFSISTMMITTAFKKSDEFYSENFDNFKNNRIVIANRLVSDRGQDTGVVDQDGFPERYGKTNQDVLLPAFFAAYTGQNVNRVNLDYFRNVPVPNWNIKYTGLMRMQWFKEKFKRFSLSSGYRAAYSLNSFQTNLERQNGVIDPTNQDFLPEQILNNAVLTDMFNPLIRVDFEMINSVSLLAEMRTDRTLSMSFDNDLLTEINGKEYSLGLGYRIKDVKLVTNIGGQKQRLKGDLNLKGDITVRDNVTIIRNLDINNNQITSGQNLMSIKFTADYALTKNLNMMFFYDHSFSKFAISTAFPQTTINTGFTLRYNFGN</sequence>
<keyword evidence="5" id="KW-1185">Reference proteome</keyword>
<name>A0AAE3JQK0_9FLAO</name>
<evidence type="ECO:0000256" key="2">
    <source>
        <dbReference type="SAM" id="SignalP"/>
    </source>
</evidence>
<dbReference type="EMBL" id="JAIRBC010000007">
    <property type="protein sequence ID" value="MCG2460348.1"/>
    <property type="molecule type" value="Genomic_DNA"/>
</dbReference>
<feature type="compositionally biased region" description="Polar residues" evidence="1">
    <location>
        <begin position="1900"/>
        <end position="1921"/>
    </location>
</feature>
<evidence type="ECO:0000313" key="5">
    <source>
        <dbReference type="Proteomes" id="UP001200642"/>
    </source>
</evidence>
<keyword evidence="2" id="KW-0732">Signal</keyword>
<comment type="caution">
    <text evidence="4">The sequence shown here is derived from an EMBL/GenBank/DDBJ whole genome shotgun (WGS) entry which is preliminary data.</text>
</comment>
<evidence type="ECO:0000313" key="4">
    <source>
        <dbReference type="EMBL" id="MCG2460348.1"/>
    </source>
</evidence>
<dbReference type="InterPro" id="IPR025684">
    <property type="entry name" value="SprA_N_dom"/>
</dbReference>
<gene>
    <name evidence="4" type="primary">sprA</name>
    <name evidence="4" type="ORF">K8352_06280</name>
</gene>
<feature type="domain" description="Gliding motility protein SprA N-terminal" evidence="3">
    <location>
        <begin position="62"/>
        <end position="460"/>
    </location>
</feature>
<proteinExistence type="predicted"/>
<dbReference type="Proteomes" id="UP001200642">
    <property type="component" value="Unassembled WGS sequence"/>
</dbReference>
<evidence type="ECO:0000259" key="3">
    <source>
        <dbReference type="Pfam" id="PF14349"/>
    </source>
</evidence>
<feature type="signal peptide" evidence="2">
    <location>
        <begin position="1"/>
        <end position="31"/>
    </location>
</feature>
<dbReference type="RefSeq" id="WP_317901493.1">
    <property type="nucleotide sequence ID" value="NZ_JAIRBC010000007.1"/>
</dbReference>
<protein>
    <submittedName>
        <fullName evidence="4">Cell surface protein SprA</fullName>
    </submittedName>
</protein>
<accession>A0AAE3JQK0</accession>
<feature type="domain" description="Gliding motility protein SprA N-terminal" evidence="3">
    <location>
        <begin position="1107"/>
        <end position="1603"/>
    </location>
</feature>
<evidence type="ECO:0000256" key="1">
    <source>
        <dbReference type="SAM" id="MobiDB-lite"/>
    </source>
</evidence>
<reference evidence="4" key="1">
    <citation type="submission" date="2023-02" db="EMBL/GenBank/DDBJ databases">
        <title>Genome of Flavobacteriaceae gen. nov. sp. strain F89.</title>
        <authorList>
            <person name="Wang Y."/>
        </authorList>
    </citation>
    <scope>NUCLEOTIDE SEQUENCE</scope>
    <source>
        <strain evidence="4">F89</strain>
    </source>
</reference>
<organism evidence="4 5">
    <name type="scientific">Cerina litoralis</name>
    <dbReference type="NCBI Taxonomy" id="2874477"/>
    <lineage>
        <taxon>Bacteria</taxon>
        <taxon>Pseudomonadati</taxon>
        <taxon>Bacteroidota</taxon>
        <taxon>Flavobacteriia</taxon>
        <taxon>Flavobacteriales</taxon>
        <taxon>Flavobacteriaceae</taxon>
        <taxon>Cerina</taxon>
    </lineage>
</organism>
<feature type="chain" id="PRO_5042067683" evidence="2">
    <location>
        <begin position="32"/>
        <end position="2374"/>
    </location>
</feature>
<dbReference type="NCBIfam" id="TIGR04189">
    <property type="entry name" value="surface_SprA"/>
    <property type="match status" value="1"/>
</dbReference>